<dbReference type="Pfam" id="PF06201">
    <property type="entry name" value="PITH"/>
    <property type="match status" value="1"/>
</dbReference>
<feature type="region of interest" description="Disordered" evidence="2">
    <location>
        <begin position="1"/>
        <end position="48"/>
    </location>
</feature>
<comment type="similarity">
    <text evidence="1">Belongs to the PITHD1 family.</text>
</comment>
<dbReference type="EMBL" id="JANBOH010000221">
    <property type="protein sequence ID" value="KAJ1643778.1"/>
    <property type="molecule type" value="Genomic_DNA"/>
</dbReference>
<dbReference type="PANTHER" id="PTHR12175:SF1">
    <property type="entry name" value="PITH DOMAIN-CONTAINING PROTEIN 1"/>
    <property type="match status" value="1"/>
</dbReference>
<gene>
    <name evidence="4" type="ORF">LPJ64_004490</name>
</gene>
<dbReference type="InterPro" id="IPR010400">
    <property type="entry name" value="PITH_dom"/>
</dbReference>
<dbReference type="Proteomes" id="UP001145021">
    <property type="component" value="Unassembled WGS sequence"/>
</dbReference>
<feature type="compositionally biased region" description="Basic residues" evidence="2">
    <location>
        <begin position="15"/>
        <end position="25"/>
    </location>
</feature>
<sequence>MNCNNEAGEDDYHAGHTHSHSHSHSHSHEHGHGHEHGHDHSHDAPADTGLADSLFSKVNIDLVRCLNESTPDSIKQVFKPYHQRLDTTKFVSSDPDDPELLVYVPFTAMIKLKSVFIWGGPSDSSPSQVRVFANRDDLDFESIGDAVPTQEWALARGAREPVEYPVRVTKFGNVRSLTLHFPECFDGDEGTVYFLAFRGEWVELKDTPVVAVYELKPSAADHKTPASESMGHSSIH</sequence>
<name>A0A9W7XIZ4_9FUNG</name>
<comment type="caution">
    <text evidence="4">The sequence shown here is derived from an EMBL/GenBank/DDBJ whole genome shotgun (WGS) entry which is preliminary data.</text>
</comment>
<reference evidence="4" key="1">
    <citation type="submission" date="2022-07" db="EMBL/GenBank/DDBJ databases">
        <title>Phylogenomic reconstructions and comparative analyses of Kickxellomycotina fungi.</title>
        <authorList>
            <person name="Reynolds N.K."/>
            <person name="Stajich J.E."/>
            <person name="Barry K."/>
            <person name="Grigoriev I.V."/>
            <person name="Crous P."/>
            <person name="Smith M.E."/>
        </authorList>
    </citation>
    <scope>NUCLEOTIDE SEQUENCE</scope>
    <source>
        <strain evidence="4">NBRC 105413</strain>
    </source>
</reference>
<dbReference type="Gene3D" id="2.60.120.470">
    <property type="entry name" value="PITH domain"/>
    <property type="match status" value="1"/>
</dbReference>
<dbReference type="InterPro" id="IPR045099">
    <property type="entry name" value="PITH1-like"/>
</dbReference>
<dbReference type="SUPFAM" id="SSF49785">
    <property type="entry name" value="Galactose-binding domain-like"/>
    <property type="match status" value="1"/>
</dbReference>
<evidence type="ECO:0000256" key="1">
    <source>
        <dbReference type="ARBA" id="ARBA00025788"/>
    </source>
</evidence>
<feature type="domain" description="PITH" evidence="3">
    <location>
        <begin position="43"/>
        <end position="217"/>
    </location>
</feature>
<dbReference type="PANTHER" id="PTHR12175">
    <property type="entry name" value="AD039 HT014 THIOREDOXIN FAMILY TRP26"/>
    <property type="match status" value="1"/>
</dbReference>
<keyword evidence="5" id="KW-1185">Reference proteome</keyword>
<feature type="compositionally biased region" description="Basic and acidic residues" evidence="2">
    <location>
        <begin position="26"/>
        <end position="45"/>
    </location>
</feature>
<dbReference type="AlphaFoldDB" id="A0A9W7XIZ4"/>
<evidence type="ECO:0000313" key="5">
    <source>
        <dbReference type="Proteomes" id="UP001145021"/>
    </source>
</evidence>
<accession>A0A9W7XIZ4</accession>
<dbReference type="InterPro" id="IPR008979">
    <property type="entry name" value="Galactose-bd-like_sf"/>
</dbReference>
<dbReference type="PROSITE" id="PS51532">
    <property type="entry name" value="PITH"/>
    <property type="match status" value="1"/>
</dbReference>
<evidence type="ECO:0000256" key="2">
    <source>
        <dbReference type="SAM" id="MobiDB-lite"/>
    </source>
</evidence>
<evidence type="ECO:0000313" key="4">
    <source>
        <dbReference type="EMBL" id="KAJ1643778.1"/>
    </source>
</evidence>
<dbReference type="GO" id="GO:0005737">
    <property type="term" value="C:cytoplasm"/>
    <property type="evidence" value="ECO:0007669"/>
    <property type="project" value="UniProtKB-ARBA"/>
</dbReference>
<proteinExistence type="inferred from homology"/>
<dbReference type="InterPro" id="IPR037047">
    <property type="entry name" value="PITH_dom_sf"/>
</dbReference>
<evidence type="ECO:0000259" key="3">
    <source>
        <dbReference type="PROSITE" id="PS51532"/>
    </source>
</evidence>
<protein>
    <recommendedName>
        <fullName evidence="3">PITH domain-containing protein</fullName>
    </recommendedName>
</protein>
<organism evidence="4 5">
    <name type="scientific">Coemansia asiatica</name>
    <dbReference type="NCBI Taxonomy" id="1052880"/>
    <lineage>
        <taxon>Eukaryota</taxon>
        <taxon>Fungi</taxon>
        <taxon>Fungi incertae sedis</taxon>
        <taxon>Zoopagomycota</taxon>
        <taxon>Kickxellomycotina</taxon>
        <taxon>Kickxellomycetes</taxon>
        <taxon>Kickxellales</taxon>
        <taxon>Kickxellaceae</taxon>
        <taxon>Coemansia</taxon>
    </lineage>
</organism>